<feature type="region of interest" description="Disordered" evidence="1">
    <location>
        <begin position="28"/>
        <end position="58"/>
    </location>
</feature>
<protein>
    <submittedName>
        <fullName evidence="2">Uncharacterized protein</fullName>
    </submittedName>
</protein>
<feature type="compositionally biased region" description="Low complexity" evidence="1">
    <location>
        <begin position="96"/>
        <end position="111"/>
    </location>
</feature>
<feature type="region of interest" description="Disordered" evidence="1">
    <location>
        <begin position="81"/>
        <end position="281"/>
    </location>
</feature>
<dbReference type="EMBL" id="CM029047">
    <property type="protein sequence ID" value="KAG2584978.1"/>
    <property type="molecule type" value="Genomic_DNA"/>
</dbReference>
<feature type="compositionally biased region" description="Low complexity" evidence="1">
    <location>
        <begin position="175"/>
        <end position="189"/>
    </location>
</feature>
<evidence type="ECO:0000256" key="1">
    <source>
        <dbReference type="SAM" id="MobiDB-lite"/>
    </source>
</evidence>
<dbReference type="AlphaFoldDB" id="A0A8T0RIX4"/>
<organism evidence="2 3">
    <name type="scientific">Panicum virgatum</name>
    <name type="common">Blackwell switchgrass</name>
    <dbReference type="NCBI Taxonomy" id="38727"/>
    <lineage>
        <taxon>Eukaryota</taxon>
        <taxon>Viridiplantae</taxon>
        <taxon>Streptophyta</taxon>
        <taxon>Embryophyta</taxon>
        <taxon>Tracheophyta</taxon>
        <taxon>Spermatophyta</taxon>
        <taxon>Magnoliopsida</taxon>
        <taxon>Liliopsida</taxon>
        <taxon>Poales</taxon>
        <taxon>Poaceae</taxon>
        <taxon>PACMAD clade</taxon>
        <taxon>Panicoideae</taxon>
        <taxon>Panicodae</taxon>
        <taxon>Paniceae</taxon>
        <taxon>Panicinae</taxon>
        <taxon>Panicum</taxon>
        <taxon>Panicum sect. Hiantes</taxon>
    </lineage>
</organism>
<feature type="compositionally biased region" description="Low complexity" evidence="1">
    <location>
        <begin position="133"/>
        <end position="155"/>
    </location>
</feature>
<comment type="caution">
    <text evidence="2">The sequence shown here is derived from an EMBL/GenBank/DDBJ whole genome shotgun (WGS) entry which is preliminary data.</text>
</comment>
<reference evidence="2" key="1">
    <citation type="submission" date="2020-05" db="EMBL/GenBank/DDBJ databases">
        <title>WGS assembly of Panicum virgatum.</title>
        <authorList>
            <person name="Lovell J.T."/>
            <person name="Jenkins J."/>
            <person name="Shu S."/>
            <person name="Juenger T.E."/>
            <person name="Schmutz J."/>
        </authorList>
    </citation>
    <scope>NUCLEOTIDE SEQUENCE</scope>
    <source>
        <strain evidence="2">AP13</strain>
    </source>
</reference>
<feature type="compositionally biased region" description="Basic and acidic residues" evidence="1">
    <location>
        <begin position="218"/>
        <end position="236"/>
    </location>
</feature>
<evidence type="ECO:0000313" key="3">
    <source>
        <dbReference type="Proteomes" id="UP000823388"/>
    </source>
</evidence>
<accession>A0A8T0RIX4</accession>
<name>A0A8T0RIX4_PANVG</name>
<gene>
    <name evidence="2" type="ORF">PVAP13_6KG416606</name>
</gene>
<dbReference type="Proteomes" id="UP000823388">
    <property type="component" value="Chromosome 6K"/>
</dbReference>
<proteinExistence type="predicted"/>
<evidence type="ECO:0000313" key="2">
    <source>
        <dbReference type="EMBL" id="KAG2584978.1"/>
    </source>
</evidence>
<sequence length="281" mass="29219">MVLLASLHTAAANDATTATIANTRAKPLSTHTTTAPLTHRSVGRPDTAGSGVPSAAVARPPAAKAADVVVHALARNAPPLRASCSERRRSRHRSAAQRCARPRAPAAAPCHARPRPAPRHARSRAPPPPRPAAPGRAPPRQVASAATAAPSSARPRPAPRAPPRQVASTAANVPPHQATSHAAAEAAPRPAKHQGGQIRRPGVRIWPRATGNSRRRHEQAATKRERGGGKERRREVGAPSPPSSWPAGLPVARRGSRGGGGAAPAVGFRPSRPWKERRGGL</sequence>
<keyword evidence="3" id="KW-1185">Reference proteome</keyword>
<feature type="compositionally biased region" description="Basic residues" evidence="1">
    <location>
        <begin position="112"/>
        <end position="123"/>
    </location>
</feature>